<comment type="caution">
    <text evidence="6">The sequence shown here is derived from an EMBL/GenBank/DDBJ whole genome shotgun (WGS) entry which is preliminary data.</text>
</comment>
<evidence type="ECO:0000256" key="2">
    <source>
        <dbReference type="ARBA" id="ARBA00007441"/>
    </source>
</evidence>
<dbReference type="PANTHER" id="PTHR46383:SF1">
    <property type="entry name" value="ASPARTATE AMINOTRANSFERASE"/>
    <property type="match status" value="1"/>
</dbReference>
<evidence type="ECO:0000313" key="7">
    <source>
        <dbReference type="Proteomes" id="UP000735302"/>
    </source>
</evidence>
<comment type="cofactor">
    <cofactor evidence="1">
        <name>pyridoxal 5'-phosphate</name>
        <dbReference type="ChEBI" id="CHEBI:597326"/>
    </cofactor>
</comment>
<sequence>MLQSQVLQNLAGCDEYIQHTNRVMRTVSEFCVRELRSVGVKVAAPQGGFYMFPNFDVIRPALESRGITTGQAMCDFILEDISVALLPGGPAHNRPAHELTARLCFVNFDGALSLAESRSRGLSKSLDDDFVKDFCAPLYGGIMVLKKWVAKLRKEQGETSLCVNGETH</sequence>
<protein>
    <submittedName>
        <fullName evidence="6">Aspartate aminotransferase-like</fullName>
    </submittedName>
</protein>
<evidence type="ECO:0000256" key="3">
    <source>
        <dbReference type="ARBA" id="ARBA00022576"/>
    </source>
</evidence>
<proteinExistence type="inferred from homology"/>
<keyword evidence="4" id="KW-0808">Transferase</keyword>
<dbReference type="GO" id="GO:0008483">
    <property type="term" value="F:transaminase activity"/>
    <property type="evidence" value="ECO:0007669"/>
    <property type="project" value="UniProtKB-KW"/>
</dbReference>
<evidence type="ECO:0000256" key="1">
    <source>
        <dbReference type="ARBA" id="ARBA00001933"/>
    </source>
</evidence>
<name>A0AAV4BEM7_9GAST</name>
<evidence type="ECO:0000256" key="4">
    <source>
        <dbReference type="ARBA" id="ARBA00022679"/>
    </source>
</evidence>
<accession>A0AAV4BEM7</accession>
<reference evidence="6 7" key="1">
    <citation type="journal article" date="2021" name="Elife">
        <title>Chloroplast acquisition without the gene transfer in kleptoplastic sea slugs, Plakobranchus ocellatus.</title>
        <authorList>
            <person name="Maeda T."/>
            <person name="Takahashi S."/>
            <person name="Yoshida T."/>
            <person name="Shimamura S."/>
            <person name="Takaki Y."/>
            <person name="Nagai Y."/>
            <person name="Toyoda A."/>
            <person name="Suzuki Y."/>
            <person name="Arimoto A."/>
            <person name="Ishii H."/>
            <person name="Satoh N."/>
            <person name="Nishiyama T."/>
            <person name="Hasebe M."/>
            <person name="Maruyama T."/>
            <person name="Minagawa J."/>
            <person name="Obokata J."/>
            <person name="Shigenobu S."/>
        </authorList>
    </citation>
    <scope>NUCLEOTIDE SEQUENCE [LARGE SCALE GENOMIC DNA]</scope>
</reference>
<dbReference type="EMBL" id="BLXT01004805">
    <property type="protein sequence ID" value="GFO17402.1"/>
    <property type="molecule type" value="Genomic_DNA"/>
</dbReference>
<dbReference type="InterPro" id="IPR015424">
    <property type="entry name" value="PyrdxlP-dep_Trfase"/>
</dbReference>
<keyword evidence="7" id="KW-1185">Reference proteome</keyword>
<dbReference type="Proteomes" id="UP000735302">
    <property type="component" value="Unassembled WGS sequence"/>
</dbReference>
<keyword evidence="5" id="KW-0663">Pyridoxal phosphate</keyword>
<dbReference type="Gene3D" id="3.90.1150.10">
    <property type="entry name" value="Aspartate Aminotransferase, domain 1"/>
    <property type="match status" value="1"/>
</dbReference>
<dbReference type="AlphaFoldDB" id="A0AAV4BEM7"/>
<dbReference type="SUPFAM" id="SSF53383">
    <property type="entry name" value="PLP-dependent transferases"/>
    <property type="match status" value="1"/>
</dbReference>
<dbReference type="InterPro" id="IPR015422">
    <property type="entry name" value="PyrdxlP-dep_Trfase_small"/>
</dbReference>
<gene>
    <name evidence="6" type="ORF">PoB_004390700</name>
</gene>
<keyword evidence="3 6" id="KW-0032">Aminotransferase</keyword>
<evidence type="ECO:0000313" key="6">
    <source>
        <dbReference type="EMBL" id="GFO17402.1"/>
    </source>
</evidence>
<comment type="similarity">
    <text evidence="2">Belongs to the class-I pyridoxal-phosphate-dependent aminotransferase family.</text>
</comment>
<dbReference type="GO" id="GO:0006520">
    <property type="term" value="P:amino acid metabolic process"/>
    <property type="evidence" value="ECO:0007669"/>
    <property type="project" value="InterPro"/>
</dbReference>
<evidence type="ECO:0000256" key="5">
    <source>
        <dbReference type="ARBA" id="ARBA00022898"/>
    </source>
</evidence>
<dbReference type="InterPro" id="IPR050596">
    <property type="entry name" value="AspAT/PAT-like"/>
</dbReference>
<dbReference type="PANTHER" id="PTHR46383">
    <property type="entry name" value="ASPARTATE AMINOTRANSFERASE"/>
    <property type="match status" value="1"/>
</dbReference>
<organism evidence="6 7">
    <name type="scientific">Plakobranchus ocellatus</name>
    <dbReference type="NCBI Taxonomy" id="259542"/>
    <lineage>
        <taxon>Eukaryota</taxon>
        <taxon>Metazoa</taxon>
        <taxon>Spiralia</taxon>
        <taxon>Lophotrochozoa</taxon>
        <taxon>Mollusca</taxon>
        <taxon>Gastropoda</taxon>
        <taxon>Heterobranchia</taxon>
        <taxon>Euthyneura</taxon>
        <taxon>Panpulmonata</taxon>
        <taxon>Sacoglossa</taxon>
        <taxon>Placobranchoidea</taxon>
        <taxon>Plakobranchidae</taxon>
        <taxon>Plakobranchus</taxon>
    </lineage>
</organism>